<gene>
    <name evidence="2" type="ORF">PSYICH_LOCUS10742</name>
</gene>
<name>A0A9P0D024_9CUCU</name>
<feature type="compositionally biased region" description="Polar residues" evidence="1">
    <location>
        <begin position="1"/>
        <end position="12"/>
    </location>
</feature>
<organism evidence="2 3">
    <name type="scientific">Psylliodes chrysocephalus</name>
    <dbReference type="NCBI Taxonomy" id="3402493"/>
    <lineage>
        <taxon>Eukaryota</taxon>
        <taxon>Metazoa</taxon>
        <taxon>Ecdysozoa</taxon>
        <taxon>Arthropoda</taxon>
        <taxon>Hexapoda</taxon>
        <taxon>Insecta</taxon>
        <taxon>Pterygota</taxon>
        <taxon>Neoptera</taxon>
        <taxon>Endopterygota</taxon>
        <taxon>Coleoptera</taxon>
        <taxon>Polyphaga</taxon>
        <taxon>Cucujiformia</taxon>
        <taxon>Chrysomeloidea</taxon>
        <taxon>Chrysomelidae</taxon>
        <taxon>Galerucinae</taxon>
        <taxon>Alticini</taxon>
        <taxon>Psylliodes</taxon>
    </lineage>
</organism>
<sequence>MPSTSGSISKQPICQPKRLDRAEKGHNSSESDEEHGQENDESENFSVNSDDLPLINIKKSLQHSKNAEIFSDEGASISAEVKEGSWIVVEYEVKKSTKHFIGQVKQVLDSTLHVEFLKKSDKSSGRFITPLVQDTDHISGDMVVKILTPPILTGTGRRKFYSFNIDLMPFNF</sequence>
<dbReference type="Proteomes" id="UP001153636">
    <property type="component" value="Chromosome 4"/>
</dbReference>
<evidence type="ECO:0000313" key="3">
    <source>
        <dbReference type="Proteomes" id="UP001153636"/>
    </source>
</evidence>
<proteinExistence type="predicted"/>
<dbReference type="AlphaFoldDB" id="A0A9P0D024"/>
<dbReference type="EMBL" id="OV651816">
    <property type="protein sequence ID" value="CAH1109363.1"/>
    <property type="molecule type" value="Genomic_DNA"/>
</dbReference>
<protein>
    <submittedName>
        <fullName evidence="2">Uncharacterized protein</fullName>
    </submittedName>
</protein>
<feature type="region of interest" description="Disordered" evidence="1">
    <location>
        <begin position="1"/>
        <end position="49"/>
    </location>
</feature>
<evidence type="ECO:0000313" key="2">
    <source>
        <dbReference type="EMBL" id="CAH1109363.1"/>
    </source>
</evidence>
<keyword evidence="3" id="KW-1185">Reference proteome</keyword>
<accession>A0A9P0D024</accession>
<reference evidence="2" key="1">
    <citation type="submission" date="2022-01" db="EMBL/GenBank/DDBJ databases">
        <authorList>
            <person name="King R."/>
        </authorList>
    </citation>
    <scope>NUCLEOTIDE SEQUENCE</scope>
</reference>
<dbReference type="OrthoDB" id="6783693at2759"/>
<feature type="compositionally biased region" description="Basic and acidic residues" evidence="1">
    <location>
        <begin position="17"/>
        <end position="38"/>
    </location>
</feature>
<evidence type="ECO:0000256" key="1">
    <source>
        <dbReference type="SAM" id="MobiDB-lite"/>
    </source>
</evidence>